<dbReference type="SUPFAM" id="SSF52540">
    <property type="entry name" value="P-loop containing nucleoside triphosphate hydrolases"/>
    <property type="match status" value="1"/>
</dbReference>
<comment type="subcellular location">
    <subcellularLocation>
        <location evidence="1">Cytoplasm</location>
        <location evidence="1">Cytoskeleton</location>
    </subcellularLocation>
</comment>
<evidence type="ECO:0000256" key="11">
    <source>
        <dbReference type="SAM" id="Coils"/>
    </source>
</evidence>
<proteinExistence type="inferred from homology"/>
<dbReference type="PANTHER" id="PTHR47969:SF21">
    <property type="entry name" value="KINESIN-LIKE PROTEIN"/>
    <property type="match status" value="1"/>
</dbReference>
<evidence type="ECO:0000256" key="4">
    <source>
        <dbReference type="ARBA" id="ARBA00022741"/>
    </source>
</evidence>
<evidence type="ECO:0000259" key="13">
    <source>
        <dbReference type="PROSITE" id="PS50067"/>
    </source>
</evidence>
<keyword evidence="7 9" id="KW-0505">Motor protein</keyword>
<dbReference type="KEGG" id="tng:GSTEN00004558G001"/>
<dbReference type="PROSITE" id="PS50067">
    <property type="entry name" value="KINESIN_MOTOR_2"/>
    <property type="match status" value="1"/>
</dbReference>
<dbReference type="InterPro" id="IPR027417">
    <property type="entry name" value="P-loop_NTPase"/>
</dbReference>
<dbReference type="PANTHER" id="PTHR47969">
    <property type="entry name" value="CHROMOSOME-ASSOCIATED KINESIN KIF4A-RELATED"/>
    <property type="match status" value="1"/>
</dbReference>
<organism evidence="14">
    <name type="scientific">Tetraodon nigroviridis</name>
    <name type="common">Spotted green pufferfish</name>
    <name type="synonym">Chelonodon nigroviridis</name>
    <dbReference type="NCBI Taxonomy" id="99883"/>
    <lineage>
        <taxon>Eukaryota</taxon>
        <taxon>Metazoa</taxon>
        <taxon>Chordata</taxon>
        <taxon>Craniata</taxon>
        <taxon>Vertebrata</taxon>
        <taxon>Euteleostomi</taxon>
        <taxon>Actinopterygii</taxon>
        <taxon>Neopterygii</taxon>
        <taxon>Teleostei</taxon>
        <taxon>Neoteleostei</taxon>
        <taxon>Acanthomorphata</taxon>
        <taxon>Eupercaria</taxon>
        <taxon>Tetraodontiformes</taxon>
        <taxon>Tetradontoidea</taxon>
        <taxon>Tetraodontidae</taxon>
        <taxon>Tetraodon</taxon>
    </lineage>
</organism>
<feature type="coiled-coil region" evidence="11">
    <location>
        <begin position="557"/>
        <end position="595"/>
    </location>
</feature>
<feature type="coiled-coil region" evidence="11">
    <location>
        <begin position="429"/>
        <end position="456"/>
    </location>
</feature>
<evidence type="ECO:0000256" key="3">
    <source>
        <dbReference type="ARBA" id="ARBA00022701"/>
    </source>
</evidence>
<feature type="region of interest" description="Disordered" evidence="12">
    <location>
        <begin position="722"/>
        <end position="776"/>
    </location>
</feature>
<name>Q4T9W2_TETNG</name>
<reference evidence="14" key="2">
    <citation type="submission" date="2004-02" db="EMBL/GenBank/DDBJ databases">
        <authorList>
            <consortium name="Genoscope"/>
            <consortium name="Whitehead Institute Centre for Genome Research"/>
        </authorList>
    </citation>
    <scope>NUCLEOTIDE SEQUENCE</scope>
</reference>
<evidence type="ECO:0000256" key="2">
    <source>
        <dbReference type="ARBA" id="ARBA00022490"/>
    </source>
</evidence>
<feature type="binding site" evidence="9">
    <location>
        <begin position="97"/>
        <end position="104"/>
    </location>
    <ligand>
        <name>ATP</name>
        <dbReference type="ChEBI" id="CHEBI:30616"/>
    </ligand>
</feature>
<dbReference type="OrthoDB" id="3176171at2759"/>
<keyword evidence="8" id="KW-0206">Cytoskeleton</keyword>
<dbReference type="Pfam" id="PF00225">
    <property type="entry name" value="Kinesin"/>
    <property type="match status" value="1"/>
</dbReference>
<keyword evidence="4 9" id="KW-0547">Nucleotide-binding</keyword>
<evidence type="ECO:0000256" key="7">
    <source>
        <dbReference type="ARBA" id="ARBA00023175"/>
    </source>
</evidence>
<evidence type="ECO:0000256" key="1">
    <source>
        <dbReference type="ARBA" id="ARBA00004245"/>
    </source>
</evidence>
<protein>
    <recommendedName>
        <fullName evidence="10">Kinesin-like protein</fullName>
    </recommendedName>
</protein>
<sequence length="776" mass="88074">MSRSKSSEAVKVVVRCRPTNKKELAANYEKVVSVDVKLGQIIVRNPREAAASELSKVFTFDSVYDWNSKQIDLYDESFRPLVDSVLQGFNGTIFAYGQTGTGKTYTMEGVRNDPEQRGVIPNSFEHIFTHISRSQNQQYLVRAAYLEIYQEEIRDLLSDDQTRRLELRERPDTGVYVPDLLSIVPRNVQEIENVMNVGNQNRSVGATNMNEHSSRSHAIFLITVECSELGLDGENHIRVGKLNLVDLAGSERQSKTGAQGERLKEATKINLSLSALGNVISALVDGRSTHIPYRDSKLTRLLQDSLGGNARTVMVANIGPASYNVEETLTTLRYANRAKNIKNKPRINEDPKDATLRKYQEEIAGLKALLQKKRRRRQRRRAGEGSNGEEQDEEGETEDDDEDADYWRKQQEKLERERKAIMEDHSLVADEKARLLREKEKKMEDLRQERKARDRIAAKVQIMESKLLVGGKNIVDHTNEQQRMLELRRQEIAEQKCREREMQQQMESRDEETLELKETYSSLQQEVDVKTKKLKKVVLLAASALRRPSSSKLLLFLLKLFAKLQAVKAELQDIQEAHSKERQDLEQNQNELTRDLKLKHLIIENFIPFEVKNRTLNRAFWDEDEETWKLKPIAPADADHHMTRPVSACGYKRPVCQRALVAVRTSSEARYRAENVLTNRLDEPARTTKDYQEPVIAPRVAAALEDALRDEDEIEIDASSLCGSGLWAPTPPSTARSSLKTPKSGKGRPSSSAASSLGRSGPGSPLYPQPRGLVPK</sequence>
<keyword evidence="6 11" id="KW-0175">Coiled coil</keyword>
<dbReference type="PROSITE" id="PS00411">
    <property type="entry name" value="KINESIN_MOTOR_1"/>
    <property type="match status" value="1"/>
</dbReference>
<evidence type="ECO:0000256" key="10">
    <source>
        <dbReference type="RuleBase" id="RU000394"/>
    </source>
</evidence>
<dbReference type="GO" id="GO:0005524">
    <property type="term" value="F:ATP binding"/>
    <property type="evidence" value="ECO:0007669"/>
    <property type="project" value="UniProtKB-UniRule"/>
</dbReference>
<keyword evidence="3 10" id="KW-0493">Microtubule</keyword>
<evidence type="ECO:0000256" key="5">
    <source>
        <dbReference type="ARBA" id="ARBA00022840"/>
    </source>
</evidence>
<accession>Q4T9W2</accession>
<feature type="compositionally biased region" description="Acidic residues" evidence="12">
    <location>
        <begin position="387"/>
        <end position="404"/>
    </location>
</feature>
<dbReference type="GO" id="GO:0060271">
    <property type="term" value="P:cilium assembly"/>
    <property type="evidence" value="ECO:0007669"/>
    <property type="project" value="UniProtKB-ARBA"/>
</dbReference>
<feature type="region of interest" description="Disordered" evidence="12">
    <location>
        <begin position="371"/>
        <end position="405"/>
    </location>
</feature>
<dbReference type="InterPro" id="IPR019821">
    <property type="entry name" value="Kinesin_motor_CS"/>
</dbReference>
<dbReference type="InterPro" id="IPR027640">
    <property type="entry name" value="Kinesin-like_fam"/>
</dbReference>
<dbReference type="InterPro" id="IPR001752">
    <property type="entry name" value="Kinesin_motor_dom"/>
</dbReference>
<evidence type="ECO:0000256" key="12">
    <source>
        <dbReference type="SAM" id="MobiDB-lite"/>
    </source>
</evidence>
<dbReference type="SMART" id="SM00129">
    <property type="entry name" value="KISc"/>
    <property type="match status" value="1"/>
</dbReference>
<evidence type="ECO:0000256" key="6">
    <source>
        <dbReference type="ARBA" id="ARBA00023054"/>
    </source>
</evidence>
<dbReference type="InterPro" id="IPR036961">
    <property type="entry name" value="Kinesin_motor_dom_sf"/>
</dbReference>
<dbReference type="CDD" id="cd01371">
    <property type="entry name" value="KISc_KIF3"/>
    <property type="match status" value="1"/>
</dbReference>
<dbReference type="GO" id="GO:0008017">
    <property type="term" value="F:microtubule binding"/>
    <property type="evidence" value="ECO:0007669"/>
    <property type="project" value="InterPro"/>
</dbReference>
<reference evidence="14" key="1">
    <citation type="journal article" date="2004" name="Nature">
        <title>Genome duplication in the teleost fish Tetraodon nigroviridis reveals the early vertebrate proto-karyotype.</title>
        <authorList>
            <person name="Jaillon O."/>
            <person name="Aury J.-M."/>
            <person name="Brunet F."/>
            <person name="Petit J.-L."/>
            <person name="Stange-Thomann N."/>
            <person name="Mauceli E."/>
            <person name="Bouneau L."/>
            <person name="Fischer C."/>
            <person name="Ozouf-Costaz C."/>
            <person name="Bernot A."/>
            <person name="Nicaud S."/>
            <person name="Jaffe D."/>
            <person name="Fisher S."/>
            <person name="Lutfalla G."/>
            <person name="Dossat C."/>
            <person name="Segurens B."/>
            <person name="Dasilva C."/>
            <person name="Salanoubat M."/>
            <person name="Levy M."/>
            <person name="Boudet N."/>
            <person name="Castellano S."/>
            <person name="Anthouard V."/>
            <person name="Jubin C."/>
            <person name="Castelli V."/>
            <person name="Katinka M."/>
            <person name="Vacherie B."/>
            <person name="Biemont C."/>
            <person name="Skalli Z."/>
            <person name="Cattolico L."/>
            <person name="Poulain J."/>
            <person name="De Berardinis V."/>
            <person name="Cruaud C."/>
            <person name="Duprat S."/>
            <person name="Brottier P."/>
            <person name="Coutanceau J.-P."/>
            <person name="Gouzy J."/>
            <person name="Parra G."/>
            <person name="Lardier G."/>
            <person name="Chapple C."/>
            <person name="McKernan K.J."/>
            <person name="McEwan P."/>
            <person name="Bosak S."/>
            <person name="Kellis M."/>
            <person name="Volff J.-N."/>
            <person name="Guigo R."/>
            <person name="Zody M.C."/>
            <person name="Mesirov J."/>
            <person name="Lindblad-Toh K."/>
            <person name="Birren B."/>
            <person name="Nusbaum C."/>
            <person name="Kahn D."/>
            <person name="Robinson-Rechavi M."/>
            <person name="Laudet V."/>
            <person name="Schachter V."/>
            <person name="Quetier F."/>
            <person name="Saurin W."/>
            <person name="Scarpelli C."/>
            <person name="Wincker P."/>
            <person name="Lander E.S."/>
            <person name="Weissenbach J."/>
            <person name="Roest Crollius H."/>
        </authorList>
    </citation>
    <scope>NUCLEOTIDE SEQUENCE [LARGE SCALE GENOMIC DNA]</scope>
</reference>
<evidence type="ECO:0000256" key="9">
    <source>
        <dbReference type="PROSITE-ProRule" id="PRU00283"/>
    </source>
</evidence>
<feature type="compositionally biased region" description="Basic residues" evidence="12">
    <location>
        <begin position="371"/>
        <end position="380"/>
    </location>
</feature>
<dbReference type="GO" id="GO:0005871">
    <property type="term" value="C:kinesin complex"/>
    <property type="evidence" value="ECO:0007669"/>
    <property type="project" value="UniProtKB-ARBA"/>
</dbReference>
<dbReference type="GO" id="GO:0005874">
    <property type="term" value="C:microtubule"/>
    <property type="evidence" value="ECO:0007669"/>
    <property type="project" value="UniProtKB-KW"/>
</dbReference>
<evidence type="ECO:0000256" key="8">
    <source>
        <dbReference type="ARBA" id="ARBA00023212"/>
    </source>
</evidence>
<gene>
    <name evidence="14" type="ORF">GSTENG00004558001</name>
</gene>
<dbReference type="EMBL" id="CAAE01007487">
    <property type="protein sequence ID" value="CAF90320.1"/>
    <property type="molecule type" value="Genomic_DNA"/>
</dbReference>
<keyword evidence="2" id="KW-0963">Cytoplasm</keyword>
<feature type="domain" description="Kinesin motor" evidence="13">
    <location>
        <begin position="9"/>
        <end position="341"/>
    </location>
</feature>
<dbReference type="GO" id="GO:0003777">
    <property type="term" value="F:microtubule motor activity"/>
    <property type="evidence" value="ECO:0007669"/>
    <property type="project" value="InterPro"/>
</dbReference>
<dbReference type="AlphaFoldDB" id="Q4T9W2"/>
<comment type="similarity">
    <text evidence="9 10">Belongs to the TRAFAC class myosin-kinesin ATPase superfamily. Kinesin family.</text>
</comment>
<dbReference type="PRINTS" id="PR00380">
    <property type="entry name" value="KINESINHEAVY"/>
</dbReference>
<dbReference type="FunFam" id="3.40.850.10:FF:000017">
    <property type="entry name" value="Kinesin-like protein"/>
    <property type="match status" value="1"/>
</dbReference>
<dbReference type="GO" id="GO:0007018">
    <property type="term" value="P:microtubule-based movement"/>
    <property type="evidence" value="ECO:0007669"/>
    <property type="project" value="InterPro"/>
</dbReference>
<evidence type="ECO:0000313" key="14">
    <source>
        <dbReference type="EMBL" id="CAF90320.1"/>
    </source>
</evidence>
<dbReference type="Gene3D" id="3.40.850.10">
    <property type="entry name" value="Kinesin motor domain"/>
    <property type="match status" value="1"/>
</dbReference>
<feature type="compositionally biased region" description="Low complexity" evidence="12">
    <location>
        <begin position="742"/>
        <end position="766"/>
    </location>
</feature>
<keyword evidence="5 9" id="KW-0067">ATP-binding</keyword>